<protein>
    <submittedName>
        <fullName evidence="1">Arginine/ornithine antiporter ArcD</fullName>
    </submittedName>
</protein>
<accession>A0A0N9ZQR7</accession>
<evidence type="ECO:0000313" key="2">
    <source>
        <dbReference type="Proteomes" id="UP000064920"/>
    </source>
</evidence>
<dbReference type="Gene3D" id="1.10.3730.20">
    <property type="match status" value="1"/>
</dbReference>
<dbReference type="GO" id="GO:0016020">
    <property type="term" value="C:membrane"/>
    <property type="evidence" value="ECO:0007669"/>
    <property type="project" value="InterPro"/>
</dbReference>
<dbReference type="InterPro" id="IPR000620">
    <property type="entry name" value="EamA_dom"/>
</dbReference>
<dbReference type="KEGG" id="cmar:IMCC12053_2086"/>
<proteinExistence type="predicted"/>
<sequence length="292" mass="30835">MQNSRGILYILGSMAAFTCEDTLLKVISADLPVGQILIGLGFIGAAVFLGLTLRKGHRIFVASYWTPLLILRGLSEGAVAVTFVTALALVDLSTVAAVFQTTPLATTLGAALFLGEKVGWRRWTAILVGFSGVLFIVRPGASEFDPATLLVLATVVLIAFRDLVTRSVNVAVPSTLIGFQAFAAVVPAGVLLTGFAQTPLVVPDVSSVVLLSIASTVSVVGYFLLVTALRIAETAVIMPFRYTRLVFSIIAGMVVFSERPDLPMLIGSALIISAGLYTFMRERQLARAGSAA</sequence>
<dbReference type="EMBL" id="CP012023">
    <property type="protein sequence ID" value="ALI56033.1"/>
    <property type="molecule type" value="Genomic_DNA"/>
</dbReference>
<gene>
    <name evidence="1" type="ORF">IMCC12053_2086</name>
</gene>
<dbReference type="OrthoDB" id="7165334at2"/>
<dbReference type="Proteomes" id="UP000064920">
    <property type="component" value="Chromosome"/>
</dbReference>
<dbReference type="PANTHER" id="PTHR22911:SF135">
    <property type="entry name" value="BLR4310 PROTEIN"/>
    <property type="match status" value="1"/>
</dbReference>
<name>A0A0N9ZQR7_9RHOB</name>
<organism evidence="1 2">
    <name type="scientific">Celeribacter marinus</name>
    <dbReference type="NCBI Taxonomy" id="1397108"/>
    <lineage>
        <taxon>Bacteria</taxon>
        <taxon>Pseudomonadati</taxon>
        <taxon>Pseudomonadota</taxon>
        <taxon>Alphaproteobacteria</taxon>
        <taxon>Rhodobacterales</taxon>
        <taxon>Roseobacteraceae</taxon>
        <taxon>Celeribacter</taxon>
    </lineage>
</organism>
<evidence type="ECO:0000313" key="1">
    <source>
        <dbReference type="EMBL" id="ALI56033.1"/>
    </source>
</evidence>
<reference evidence="2" key="1">
    <citation type="submission" date="2015-05" db="EMBL/GenBank/DDBJ databases">
        <authorList>
            <person name="Oh H.-M."/>
            <person name="Yang J.-A."/>
            <person name="Cho J.-C."/>
            <person name="Kang I."/>
        </authorList>
    </citation>
    <scope>NUCLEOTIDE SEQUENCE [LARGE SCALE GENOMIC DNA]</scope>
    <source>
        <strain evidence="2">IMCC 12053</strain>
    </source>
</reference>
<dbReference type="RefSeq" id="WP_062218713.1">
    <property type="nucleotide sequence ID" value="NZ_CP012023.1"/>
</dbReference>
<dbReference type="STRING" id="1397108.IMCC12053_2086"/>
<dbReference type="InterPro" id="IPR037185">
    <property type="entry name" value="EmrE-like"/>
</dbReference>
<dbReference type="Pfam" id="PF00892">
    <property type="entry name" value="EamA"/>
    <property type="match status" value="1"/>
</dbReference>
<dbReference type="PATRIC" id="fig|1397108.4.peg.2138"/>
<dbReference type="SUPFAM" id="SSF103481">
    <property type="entry name" value="Multidrug resistance efflux transporter EmrE"/>
    <property type="match status" value="2"/>
</dbReference>
<dbReference type="PANTHER" id="PTHR22911">
    <property type="entry name" value="ACYL-MALONYL CONDENSING ENZYME-RELATED"/>
    <property type="match status" value="1"/>
</dbReference>
<dbReference type="AlphaFoldDB" id="A0A0N9ZQR7"/>
<keyword evidence="2" id="KW-1185">Reference proteome</keyword>